<dbReference type="RefSeq" id="WP_070735299.1">
    <property type="nucleotide sequence ID" value="NZ_MDZC01000079.1"/>
</dbReference>
<comment type="catalytic activity">
    <reaction evidence="1">
        <text>ATP + protein L-histidine = ADP + protein N-phospho-L-histidine.</text>
        <dbReference type="EC" id="2.7.13.3"/>
    </reaction>
</comment>
<dbReference type="InterPro" id="IPR003594">
    <property type="entry name" value="HATPase_dom"/>
</dbReference>
<dbReference type="InterPro" id="IPR005467">
    <property type="entry name" value="His_kinase_dom"/>
</dbReference>
<dbReference type="SUPFAM" id="SSF55785">
    <property type="entry name" value="PYP-like sensor domain (PAS domain)"/>
    <property type="match status" value="1"/>
</dbReference>
<name>A0A1G1SYY9_9BACT</name>
<dbReference type="Gene3D" id="3.30.450.20">
    <property type="entry name" value="PAS domain"/>
    <property type="match status" value="1"/>
</dbReference>
<dbReference type="InterPro" id="IPR036890">
    <property type="entry name" value="HATPase_C_sf"/>
</dbReference>
<feature type="domain" description="Histidine kinase" evidence="4">
    <location>
        <begin position="141"/>
        <end position="360"/>
    </location>
</feature>
<proteinExistence type="predicted"/>
<gene>
    <name evidence="5" type="ORF">BEN48_03510</name>
</gene>
<dbReference type="AlphaFoldDB" id="A0A1G1SYY9"/>
<evidence type="ECO:0000313" key="6">
    <source>
        <dbReference type="Proteomes" id="UP000177791"/>
    </source>
</evidence>
<dbReference type="Pfam" id="PF02518">
    <property type="entry name" value="HATPase_c"/>
    <property type="match status" value="1"/>
</dbReference>
<dbReference type="PRINTS" id="PR00344">
    <property type="entry name" value="BCTRLSENSOR"/>
</dbReference>
<dbReference type="InterPro" id="IPR035965">
    <property type="entry name" value="PAS-like_dom_sf"/>
</dbReference>
<dbReference type="EMBL" id="MDZC01000079">
    <property type="protein sequence ID" value="OGX83842.1"/>
    <property type="molecule type" value="Genomic_DNA"/>
</dbReference>
<organism evidence="5 6">
    <name type="scientific">Hymenobacter glacialis</name>
    <dbReference type="NCBI Taxonomy" id="1908236"/>
    <lineage>
        <taxon>Bacteria</taxon>
        <taxon>Pseudomonadati</taxon>
        <taxon>Bacteroidota</taxon>
        <taxon>Cytophagia</taxon>
        <taxon>Cytophagales</taxon>
        <taxon>Hymenobacteraceae</taxon>
        <taxon>Hymenobacter</taxon>
    </lineage>
</organism>
<protein>
    <recommendedName>
        <fullName evidence="2">histidine kinase</fullName>
        <ecNumber evidence="2">2.7.13.3</ecNumber>
    </recommendedName>
</protein>
<evidence type="ECO:0000313" key="5">
    <source>
        <dbReference type="EMBL" id="OGX83842.1"/>
    </source>
</evidence>
<dbReference type="EC" id="2.7.13.3" evidence="2"/>
<keyword evidence="3" id="KW-0597">Phosphoprotein</keyword>
<dbReference type="SUPFAM" id="SSF55874">
    <property type="entry name" value="ATPase domain of HSP90 chaperone/DNA topoisomerase II/histidine kinase"/>
    <property type="match status" value="1"/>
</dbReference>
<reference evidence="5 6" key="1">
    <citation type="submission" date="2016-08" db="EMBL/GenBank/DDBJ databases">
        <title>Hymenobacter coccineus sp. nov., Hymenobacter lapidarius sp. nov. and Hymenobacter glacialis sp. nov., isolated from Antarctic soil.</title>
        <authorList>
            <person name="Sedlacek I."/>
            <person name="Kralova S."/>
            <person name="Kyrova K."/>
            <person name="Maslanova I."/>
            <person name="Stankova E."/>
            <person name="Vrbovska V."/>
            <person name="Nemec M."/>
            <person name="Bartak M."/>
            <person name="Svec P."/>
            <person name="Busse H.-J."/>
            <person name="Pantucek R."/>
        </authorList>
    </citation>
    <scope>NUCLEOTIDE SEQUENCE [LARGE SCALE GENOMIC DNA]</scope>
    <source>
        <strain evidence="5 6">CCM 8648</strain>
    </source>
</reference>
<dbReference type="GO" id="GO:0000155">
    <property type="term" value="F:phosphorelay sensor kinase activity"/>
    <property type="evidence" value="ECO:0007669"/>
    <property type="project" value="TreeGrafter"/>
</dbReference>
<dbReference type="PANTHER" id="PTHR43547">
    <property type="entry name" value="TWO-COMPONENT HISTIDINE KINASE"/>
    <property type="match status" value="1"/>
</dbReference>
<comment type="caution">
    <text evidence="5">The sequence shown here is derived from an EMBL/GenBank/DDBJ whole genome shotgun (WGS) entry which is preliminary data.</text>
</comment>
<dbReference type="Gene3D" id="3.30.565.10">
    <property type="entry name" value="Histidine kinase-like ATPase, C-terminal domain"/>
    <property type="match status" value="1"/>
</dbReference>
<dbReference type="OrthoDB" id="9757990at2"/>
<dbReference type="PROSITE" id="PS50109">
    <property type="entry name" value="HIS_KIN"/>
    <property type="match status" value="1"/>
</dbReference>
<accession>A0A1G1SYY9</accession>
<dbReference type="STRING" id="1908236.BEN48_03510"/>
<dbReference type="Proteomes" id="UP000177791">
    <property type="component" value="Unassembled WGS sequence"/>
</dbReference>
<dbReference type="PANTHER" id="PTHR43547:SF2">
    <property type="entry name" value="HYBRID SIGNAL TRANSDUCTION HISTIDINE KINASE C"/>
    <property type="match status" value="1"/>
</dbReference>
<keyword evidence="6" id="KW-1185">Reference proteome</keyword>
<evidence type="ECO:0000256" key="3">
    <source>
        <dbReference type="ARBA" id="ARBA00022553"/>
    </source>
</evidence>
<sequence>MSEFAAFFLDQAEASPHVQFVYDLAARRIVFVNGAYQTVLHGSLNGVNAELPALLQRLHPDDLAYLAHYWAKWVQNEINDEVEVRLQAPGKPNQWFCLTPSYQEVDGRVLLGGTLRDVSVNKRYQENADLFNSRKNATLEILSHDLSGSFIMVQQIAEFLHEEVVAPENSRIPEMLRVLATTSRDSVKMIRELINIEFLTSANSDLKVNRVDIGAILRVPLDQLQLGQRLLGHHFTYTLPDEPIYANLDVNKFTQVLINLVGNAFKFTPDAGYVAVHIAPGPGTVLIHVIDDGVGIPLAMQPYLFERFTKARRPGLRGEATTGLGLALCKTIVEWHHGNIFVESTEGIGSTFTVEIPRSEAVAASVRPRWSNSTRKGGGV</sequence>
<dbReference type="SMART" id="SM00387">
    <property type="entry name" value="HATPase_c"/>
    <property type="match status" value="1"/>
</dbReference>
<dbReference type="InterPro" id="IPR004358">
    <property type="entry name" value="Sig_transdc_His_kin-like_C"/>
</dbReference>
<evidence type="ECO:0000259" key="4">
    <source>
        <dbReference type="PROSITE" id="PS50109"/>
    </source>
</evidence>
<evidence type="ECO:0000256" key="2">
    <source>
        <dbReference type="ARBA" id="ARBA00012438"/>
    </source>
</evidence>
<evidence type="ECO:0000256" key="1">
    <source>
        <dbReference type="ARBA" id="ARBA00000085"/>
    </source>
</evidence>